<proteinExistence type="inferred from homology"/>
<protein>
    <submittedName>
        <fullName evidence="4">Amino acid/amide ABC transporter substrate-binding protein (HAAT family)</fullName>
    </submittedName>
</protein>
<dbReference type="PANTHER" id="PTHR30483">
    <property type="entry name" value="LEUCINE-SPECIFIC-BINDING PROTEIN"/>
    <property type="match status" value="1"/>
</dbReference>
<comment type="caution">
    <text evidence="4">The sequence shown here is derived from an EMBL/GenBank/DDBJ whole genome shotgun (WGS) entry which is preliminary data.</text>
</comment>
<evidence type="ECO:0000256" key="2">
    <source>
        <dbReference type="ARBA" id="ARBA00022729"/>
    </source>
</evidence>
<evidence type="ECO:0000256" key="1">
    <source>
        <dbReference type="ARBA" id="ARBA00010062"/>
    </source>
</evidence>
<name>A0A495EAM3_9MICC</name>
<comment type="similarity">
    <text evidence="1">Belongs to the leucine-binding protein family.</text>
</comment>
<evidence type="ECO:0000259" key="3">
    <source>
        <dbReference type="Pfam" id="PF13458"/>
    </source>
</evidence>
<dbReference type="InterPro" id="IPR028081">
    <property type="entry name" value="Leu-bd"/>
</dbReference>
<dbReference type="Proteomes" id="UP000276055">
    <property type="component" value="Unassembled WGS sequence"/>
</dbReference>
<feature type="domain" description="Leucine-binding protein" evidence="3">
    <location>
        <begin position="59"/>
        <end position="362"/>
    </location>
</feature>
<dbReference type="PANTHER" id="PTHR30483:SF6">
    <property type="entry name" value="PERIPLASMIC BINDING PROTEIN OF ABC TRANSPORTER FOR NATURAL AMINO ACIDS"/>
    <property type="match status" value="1"/>
</dbReference>
<dbReference type="InterPro" id="IPR028082">
    <property type="entry name" value="Peripla_BP_I"/>
</dbReference>
<gene>
    <name evidence="4" type="ORF">C8D78_3521</name>
</gene>
<organism evidence="4 5">
    <name type="scientific">Arthrobacter oryzae</name>
    <dbReference type="NCBI Taxonomy" id="409290"/>
    <lineage>
        <taxon>Bacteria</taxon>
        <taxon>Bacillati</taxon>
        <taxon>Actinomycetota</taxon>
        <taxon>Actinomycetes</taxon>
        <taxon>Micrococcales</taxon>
        <taxon>Micrococcaceae</taxon>
        <taxon>Arthrobacter</taxon>
    </lineage>
</organism>
<sequence length="444" mass="43899">MAPLSIMNVAGTMSLRPSGSFRLGRAVGVAAATALALTGCLGPAGSARVASADASGDGTLRIGLILDNTGAQSFLNAPQLAAAKLAVKEINAAGGHKGKPVELLPETISTDTAAQAKALVAAKADVVIGPTDSSRAPAAIDVLANAKIAVISPANTAGALSDYKSGGYYFRTSPADTAQASVLAKLAKDGGAKTLAVLHEKDDYGKNVAAAVAAAAKQAGMEAVADEGFTSGQAQQAVGAVKAANPDAVVLISREGAQGAIAELNNAGLAGKKLVLSDGAVSKYGSGLGARALDGARGILPGVFPSAAFQTNLVAVDPGLKDMVFAAETYDAVNLAAVAAAAAEDDAGTSIAASLVDVSGGTAAGGGQPAAQTASQGPRQTCTTYKGCVDALHAGRRPDYDGQSGRINFDSRGDITQANYIVYTYGGDNQYTMTGTEVASSNGG</sequence>
<accession>A0A495EAM3</accession>
<dbReference type="AlphaFoldDB" id="A0A495EAM3"/>
<keyword evidence="2" id="KW-0732">Signal</keyword>
<dbReference type="SUPFAM" id="SSF53822">
    <property type="entry name" value="Periplasmic binding protein-like I"/>
    <property type="match status" value="1"/>
</dbReference>
<dbReference type="Gene3D" id="3.40.50.2300">
    <property type="match status" value="2"/>
</dbReference>
<evidence type="ECO:0000313" key="4">
    <source>
        <dbReference type="EMBL" id="RKR13573.1"/>
    </source>
</evidence>
<evidence type="ECO:0000313" key="5">
    <source>
        <dbReference type="Proteomes" id="UP000276055"/>
    </source>
</evidence>
<dbReference type="InterPro" id="IPR051010">
    <property type="entry name" value="BCAA_transport"/>
</dbReference>
<reference evidence="4 5" key="1">
    <citation type="submission" date="2018-10" db="EMBL/GenBank/DDBJ databases">
        <title>Genomic Encyclopedia of Type Strains, Phase IV (KMG-IV): sequencing the most valuable type-strain genomes for metagenomic binning, comparative biology and taxonomic classification.</title>
        <authorList>
            <person name="Goeker M."/>
        </authorList>
    </citation>
    <scope>NUCLEOTIDE SEQUENCE [LARGE SCALE GENOMIC DNA]</scope>
    <source>
        <strain evidence="4 5">DSM 25586</strain>
    </source>
</reference>
<dbReference type="EMBL" id="RBIR01000010">
    <property type="protein sequence ID" value="RKR13573.1"/>
    <property type="molecule type" value="Genomic_DNA"/>
</dbReference>
<dbReference type="Pfam" id="PF13458">
    <property type="entry name" value="Peripla_BP_6"/>
    <property type="match status" value="1"/>
</dbReference>